<evidence type="ECO:0000313" key="7">
    <source>
        <dbReference type="EMBL" id="MFC7125393.1"/>
    </source>
</evidence>
<reference evidence="7 8" key="1">
    <citation type="journal article" date="2014" name="Int. J. Syst. Evol. Microbiol.">
        <title>Complete genome sequence of Corynebacterium casei LMG S-19264T (=DSM 44701T), isolated from a smear-ripened cheese.</title>
        <authorList>
            <consortium name="US DOE Joint Genome Institute (JGI-PGF)"/>
            <person name="Walter F."/>
            <person name="Albersmeier A."/>
            <person name="Kalinowski J."/>
            <person name="Ruckert C."/>
        </authorList>
    </citation>
    <scope>NUCLEOTIDE SEQUENCE [LARGE SCALE GENOMIC DNA]</scope>
    <source>
        <strain evidence="7 8">CGMCC 4.7215</strain>
    </source>
</reference>
<protein>
    <recommendedName>
        <fullName evidence="6">V-ATPase proteolipid subunit C-like domain-containing protein</fullName>
    </recommendedName>
</protein>
<keyword evidence="2 5" id="KW-0812">Transmembrane</keyword>
<evidence type="ECO:0000256" key="1">
    <source>
        <dbReference type="ARBA" id="ARBA00004141"/>
    </source>
</evidence>
<sequence>MFEALPELTNAVLTADASSASPALTKEAAAAIAVGLAAIATGYAQRGIGSAAVGAVAEDSDNLVSGLIFTAIPETLIIIAFVTIFVV</sequence>
<dbReference type="Proteomes" id="UP001596414">
    <property type="component" value="Unassembled WGS sequence"/>
</dbReference>
<evidence type="ECO:0000313" key="8">
    <source>
        <dbReference type="Proteomes" id="UP001596414"/>
    </source>
</evidence>
<dbReference type="Gene3D" id="1.20.120.610">
    <property type="entry name" value="lithium bound rotor ring of v- atpase"/>
    <property type="match status" value="1"/>
</dbReference>
<dbReference type="AlphaFoldDB" id="A0ABD5X2I9"/>
<dbReference type="SUPFAM" id="SSF81333">
    <property type="entry name" value="F1F0 ATP synthase subunit C"/>
    <property type="match status" value="1"/>
</dbReference>
<evidence type="ECO:0000256" key="5">
    <source>
        <dbReference type="SAM" id="Phobius"/>
    </source>
</evidence>
<accession>A0ABD5X2I9</accession>
<keyword evidence="3 5" id="KW-1133">Transmembrane helix</keyword>
<dbReference type="CDD" id="cd18181">
    <property type="entry name" value="ATP-synt_Vo_Ao_c_TtATPase_like"/>
    <property type="match status" value="1"/>
</dbReference>
<evidence type="ECO:0000259" key="6">
    <source>
        <dbReference type="Pfam" id="PF00137"/>
    </source>
</evidence>
<gene>
    <name evidence="7" type="ORF">ACFQJ7_04980</name>
</gene>
<organism evidence="7 8">
    <name type="scientific">Halovenus rubra</name>
    <dbReference type="NCBI Taxonomy" id="869890"/>
    <lineage>
        <taxon>Archaea</taxon>
        <taxon>Methanobacteriati</taxon>
        <taxon>Methanobacteriota</taxon>
        <taxon>Stenosarchaea group</taxon>
        <taxon>Halobacteria</taxon>
        <taxon>Halobacteriales</taxon>
        <taxon>Haloarculaceae</taxon>
        <taxon>Halovenus</taxon>
    </lineage>
</organism>
<dbReference type="RefSeq" id="WP_267636385.1">
    <property type="nucleotide sequence ID" value="NZ_JAODIY010000004.1"/>
</dbReference>
<comment type="caution">
    <text evidence="7">The sequence shown here is derived from an EMBL/GenBank/DDBJ whole genome shotgun (WGS) entry which is preliminary data.</text>
</comment>
<evidence type="ECO:0000256" key="4">
    <source>
        <dbReference type="ARBA" id="ARBA00023136"/>
    </source>
</evidence>
<dbReference type="InterPro" id="IPR002379">
    <property type="entry name" value="ATPase_proteolipid_c-like_dom"/>
</dbReference>
<proteinExistence type="predicted"/>
<evidence type="ECO:0000256" key="3">
    <source>
        <dbReference type="ARBA" id="ARBA00022989"/>
    </source>
</evidence>
<dbReference type="GO" id="GO:0016020">
    <property type="term" value="C:membrane"/>
    <property type="evidence" value="ECO:0007669"/>
    <property type="project" value="UniProtKB-SubCell"/>
</dbReference>
<feature type="domain" description="V-ATPase proteolipid subunit C-like" evidence="6">
    <location>
        <begin position="29"/>
        <end position="86"/>
    </location>
</feature>
<feature type="transmembrane region" description="Helical" evidence="5">
    <location>
        <begin position="63"/>
        <end position="86"/>
    </location>
</feature>
<name>A0ABD5X2I9_9EURY</name>
<comment type="subcellular location">
    <subcellularLocation>
        <location evidence="1">Membrane</location>
        <topology evidence="1">Multi-pass membrane protein</topology>
    </subcellularLocation>
</comment>
<dbReference type="EMBL" id="JBHSZQ010000004">
    <property type="protein sequence ID" value="MFC7125393.1"/>
    <property type="molecule type" value="Genomic_DNA"/>
</dbReference>
<evidence type="ECO:0000256" key="2">
    <source>
        <dbReference type="ARBA" id="ARBA00022692"/>
    </source>
</evidence>
<keyword evidence="4 5" id="KW-0472">Membrane</keyword>
<dbReference type="InterPro" id="IPR035921">
    <property type="entry name" value="F/V-ATP_Csub_sf"/>
</dbReference>
<dbReference type="Pfam" id="PF00137">
    <property type="entry name" value="ATP-synt_C"/>
    <property type="match status" value="1"/>
</dbReference>